<sequence>MSSNILDSAVREVREGLKRELPWGFLASSLVALLGRYSTGLSLPVACDEILELHQAESKEEERKSYYEAVVVGISQEAPEVWLAELDDGRHMALFAHSKVVGRFESGIRLRFCADTADSFLRTQTYEEALGYATAVLKRNCGRAGSGCNAREEAHSAVDISKMGQQRGESAETPSQKTQQIGDREVEMVVLPTPNVALDMECVSAVSLGIGEAMENFTLQRVWDERSLAPAYIFARVVAVEQERRYIRLQDDCGQACESQPSVQWLLHKDQWSYGEMIEEGWFVLLERACVQPNGTSFFVIAKEHTVVLFKRTDGYVAGGAELDREWRAVKRRRKEADLRESMTAVDGWTLKEQTEASAQKEVVVFARAGRATVMEQAVMSEMECEEGVRIRVMGDDTMDACGGVQRGDELLFEGVKWTRGGRTMASESGGGWAARKVHNVSTMEAALHSGLVRRVMPVAEVVRLVEDGGEGGGGR</sequence>
<reference evidence="2 3" key="1">
    <citation type="journal article" date="2018" name="Mol. Biol. Evol.">
        <title>Analysis of the draft genome of the red seaweed Gracilariopsis chorda provides insights into genome size evolution in Rhodophyta.</title>
        <authorList>
            <person name="Lee J."/>
            <person name="Yang E.C."/>
            <person name="Graf L."/>
            <person name="Yang J.H."/>
            <person name="Qiu H."/>
            <person name="Zel Zion U."/>
            <person name="Chan C.X."/>
            <person name="Stephens T.G."/>
            <person name="Weber A.P.M."/>
            <person name="Boo G.H."/>
            <person name="Boo S.M."/>
            <person name="Kim K.M."/>
            <person name="Shin Y."/>
            <person name="Jung M."/>
            <person name="Lee S.J."/>
            <person name="Yim H.S."/>
            <person name="Lee J.H."/>
            <person name="Bhattacharya D."/>
            <person name="Yoon H.S."/>
        </authorList>
    </citation>
    <scope>NUCLEOTIDE SEQUENCE [LARGE SCALE GENOMIC DNA]</scope>
    <source>
        <strain evidence="2 3">SKKU-2015</strain>
        <tissue evidence="2">Whole body</tissue>
    </source>
</reference>
<dbReference type="Proteomes" id="UP000247409">
    <property type="component" value="Unassembled WGS sequence"/>
</dbReference>
<organism evidence="2 3">
    <name type="scientific">Gracilariopsis chorda</name>
    <dbReference type="NCBI Taxonomy" id="448386"/>
    <lineage>
        <taxon>Eukaryota</taxon>
        <taxon>Rhodophyta</taxon>
        <taxon>Florideophyceae</taxon>
        <taxon>Rhodymeniophycidae</taxon>
        <taxon>Gracilariales</taxon>
        <taxon>Gracilariaceae</taxon>
        <taxon>Gracilariopsis</taxon>
    </lineage>
</organism>
<dbReference type="EMBL" id="NBIV01000133">
    <property type="protein sequence ID" value="PXF43222.1"/>
    <property type="molecule type" value="Genomic_DNA"/>
</dbReference>
<dbReference type="AlphaFoldDB" id="A0A2V3IMC4"/>
<name>A0A2V3IMC4_9FLOR</name>
<dbReference type="OrthoDB" id="10509456at2759"/>
<evidence type="ECO:0000256" key="1">
    <source>
        <dbReference type="SAM" id="MobiDB-lite"/>
    </source>
</evidence>
<feature type="region of interest" description="Disordered" evidence="1">
    <location>
        <begin position="157"/>
        <end position="181"/>
    </location>
</feature>
<accession>A0A2V3IMC4</accession>
<comment type="caution">
    <text evidence="2">The sequence shown here is derived from an EMBL/GenBank/DDBJ whole genome shotgun (WGS) entry which is preliminary data.</text>
</comment>
<gene>
    <name evidence="2" type="ORF">BWQ96_07051</name>
</gene>
<evidence type="ECO:0000313" key="3">
    <source>
        <dbReference type="Proteomes" id="UP000247409"/>
    </source>
</evidence>
<proteinExistence type="predicted"/>
<feature type="compositionally biased region" description="Polar residues" evidence="1">
    <location>
        <begin position="163"/>
        <end position="181"/>
    </location>
</feature>
<keyword evidence="3" id="KW-1185">Reference proteome</keyword>
<protein>
    <submittedName>
        <fullName evidence="2">Uncharacterized protein</fullName>
    </submittedName>
</protein>
<evidence type="ECO:0000313" key="2">
    <source>
        <dbReference type="EMBL" id="PXF43222.1"/>
    </source>
</evidence>